<dbReference type="PANTHER" id="PTHR11439:SF517">
    <property type="entry name" value="CYSTEINE-RICH RLK (RECEPTOR-LIKE PROTEIN KINASE) 8"/>
    <property type="match status" value="1"/>
</dbReference>
<name>A0AAW2PXC8_SESRA</name>
<comment type="caution">
    <text evidence="4">The sequence shown here is derived from an EMBL/GenBank/DDBJ whole genome shotgun (WGS) entry which is preliminary data.</text>
</comment>
<evidence type="ECO:0000313" key="4">
    <source>
        <dbReference type="EMBL" id="KAL0360219.1"/>
    </source>
</evidence>
<reference evidence="4" key="1">
    <citation type="submission" date="2020-06" db="EMBL/GenBank/DDBJ databases">
        <authorList>
            <person name="Li T."/>
            <person name="Hu X."/>
            <person name="Zhang T."/>
            <person name="Song X."/>
            <person name="Zhang H."/>
            <person name="Dai N."/>
            <person name="Sheng W."/>
            <person name="Hou X."/>
            <person name="Wei L."/>
        </authorList>
    </citation>
    <scope>NUCLEOTIDE SEQUENCE</scope>
    <source>
        <strain evidence="4">G02</strain>
        <tissue evidence="4">Leaf</tissue>
    </source>
</reference>
<dbReference type="EMBL" id="JACGWJ010000016">
    <property type="protein sequence ID" value="KAL0360219.1"/>
    <property type="molecule type" value="Genomic_DNA"/>
</dbReference>
<dbReference type="InterPro" id="IPR043502">
    <property type="entry name" value="DNA/RNA_pol_sf"/>
</dbReference>
<protein>
    <submittedName>
        <fullName evidence="4">Retrovirus-related Pol polyprotein from transposon TNT 1-94</fullName>
    </submittedName>
</protein>
<dbReference type="CDD" id="cd09272">
    <property type="entry name" value="RNase_HI_RT_Ty1"/>
    <property type="match status" value="1"/>
</dbReference>
<dbReference type="InterPro" id="IPR057670">
    <property type="entry name" value="SH3_retrovirus"/>
</dbReference>
<proteinExistence type="predicted"/>
<dbReference type="Pfam" id="PF07727">
    <property type="entry name" value="RVT_2"/>
    <property type="match status" value="1"/>
</dbReference>
<sequence>MTPEEAWNGRKPVVNYFKIFGCIAYAHIPDEKRKKLDEKAEKCVFLGRCFFDEENTWDWDGQRPCSIIVDSEAEIHQPIDNVTTQLNTSPVTPGSPIAATEPKRTRRRPAWMSDYEITGINQIEDPSTHFALFSDCDPTTFESAIKEEKWRKAMNDEIDALKRNDTWELVDLPKVARHDTIRLVVALAAQNSWPIFQLDVKSAFLHGYLDEQVFVEQPPGYIKTGNEHKVYRLNKALYGLKQAPRAWYSRIEAYFLKVGFSKCPYEHTLFVKIGKGGKMLIVCLYVDDLIFTGNCDAMFQEFKKCMMDEFEMSDLGKMHYFLSIEVVNTSDGIFISQKKYIGEILDRFLMKDCNAVSTPTEFGLKLNKDYEGKKDSTLYKQIVGSLMYLTATRPDIMYSVSLISRYMENPTEMHLLGAKRILRYLQGTRDYGLFYRKGEKPTLLGFTDSDYAGDQDDRRSTSGYVFMLGTGAISWSSKKQRIVTFIKYRS</sequence>
<gene>
    <name evidence="4" type="ORF">Sradi_3706400</name>
</gene>
<dbReference type="SUPFAM" id="SSF56672">
    <property type="entry name" value="DNA/RNA polymerases"/>
    <property type="match status" value="1"/>
</dbReference>
<dbReference type="PANTHER" id="PTHR11439">
    <property type="entry name" value="GAG-POL-RELATED RETROTRANSPOSON"/>
    <property type="match status" value="1"/>
</dbReference>
<dbReference type="AlphaFoldDB" id="A0AAW2PXC8"/>
<dbReference type="Pfam" id="PF25597">
    <property type="entry name" value="SH3_retrovirus"/>
    <property type="match status" value="1"/>
</dbReference>
<evidence type="ECO:0000259" key="2">
    <source>
        <dbReference type="Pfam" id="PF07727"/>
    </source>
</evidence>
<feature type="domain" description="Reverse transcriptase Ty1/copia-type" evidence="2">
    <location>
        <begin position="175"/>
        <end position="361"/>
    </location>
</feature>
<reference evidence="4" key="2">
    <citation type="journal article" date="2024" name="Plant">
        <title>Genomic evolution and insights into agronomic trait innovations of Sesamum species.</title>
        <authorList>
            <person name="Miao H."/>
            <person name="Wang L."/>
            <person name="Qu L."/>
            <person name="Liu H."/>
            <person name="Sun Y."/>
            <person name="Le M."/>
            <person name="Wang Q."/>
            <person name="Wei S."/>
            <person name="Zheng Y."/>
            <person name="Lin W."/>
            <person name="Duan Y."/>
            <person name="Cao H."/>
            <person name="Xiong S."/>
            <person name="Wang X."/>
            <person name="Wei L."/>
            <person name="Li C."/>
            <person name="Ma Q."/>
            <person name="Ju M."/>
            <person name="Zhao R."/>
            <person name="Li G."/>
            <person name="Mu C."/>
            <person name="Tian Q."/>
            <person name="Mei H."/>
            <person name="Zhang T."/>
            <person name="Gao T."/>
            <person name="Zhang H."/>
        </authorList>
    </citation>
    <scope>NUCLEOTIDE SEQUENCE</scope>
    <source>
        <strain evidence="4">G02</strain>
    </source>
</reference>
<accession>A0AAW2PXC8</accession>
<organism evidence="4">
    <name type="scientific">Sesamum radiatum</name>
    <name type="common">Black benniseed</name>
    <dbReference type="NCBI Taxonomy" id="300843"/>
    <lineage>
        <taxon>Eukaryota</taxon>
        <taxon>Viridiplantae</taxon>
        <taxon>Streptophyta</taxon>
        <taxon>Embryophyta</taxon>
        <taxon>Tracheophyta</taxon>
        <taxon>Spermatophyta</taxon>
        <taxon>Magnoliopsida</taxon>
        <taxon>eudicotyledons</taxon>
        <taxon>Gunneridae</taxon>
        <taxon>Pentapetalae</taxon>
        <taxon>asterids</taxon>
        <taxon>lamiids</taxon>
        <taxon>Lamiales</taxon>
        <taxon>Pedaliaceae</taxon>
        <taxon>Sesamum</taxon>
    </lineage>
</organism>
<dbReference type="InterPro" id="IPR013103">
    <property type="entry name" value="RVT_2"/>
</dbReference>
<feature type="region of interest" description="Disordered" evidence="1">
    <location>
        <begin position="85"/>
        <end position="105"/>
    </location>
</feature>
<evidence type="ECO:0000259" key="3">
    <source>
        <dbReference type="Pfam" id="PF25597"/>
    </source>
</evidence>
<evidence type="ECO:0000256" key="1">
    <source>
        <dbReference type="SAM" id="MobiDB-lite"/>
    </source>
</evidence>
<feature type="domain" description="Retroviral polymerase SH3-like" evidence="3">
    <location>
        <begin position="22"/>
        <end position="47"/>
    </location>
</feature>